<organism evidence="2 3">
    <name type="scientific">Bordetella genomosp. 4</name>
    <dbReference type="NCBI Taxonomy" id="463044"/>
    <lineage>
        <taxon>Bacteria</taxon>
        <taxon>Pseudomonadati</taxon>
        <taxon>Pseudomonadota</taxon>
        <taxon>Betaproteobacteria</taxon>
        <taxon>Burkholderiales</taxon>
        <taxon>Alcaligenaceae</taxon>
        <taxon>Bordetella</taxon>
    </lineage>
</organism>
<evidence type="ECO:0000259" key="1">
    <source>
        <dbReference type="PROSITE" id="PS50846"/>
    </source>
</evidence>
<dbReference type="PROSITE" id="PS50846">
    <property type="entry name" value="HMA_2"/>
    <property type="match status" value="1"/>
</dbReference>
<dbReference type="Gene3D" id="3.30.70.100">
    <property type="match status" value="1"/>
</dbReference>
<dbReference type="AlphaFoldDB" id="A0A261U3J5"/>
<dbReference type="GO" id="GO:0006825">
    <property type="term" value="P:copper ion transport"/>
    <property type="evidence" value="ECO:0007669"/>
    <property type="project" value="InterPro"/>
</dbReference>
<dbReference type="Proteomes" id="UP000216885">
    <property type="component" value="Unassembled WGS sequence"/>
</dbReference>
<evidence type="ECO:0000313" key="3">
    <source>
        <dbReference type="Proteomes" id="UP000216885"/>
    </source>
</evidence>
<evidence type="ECO:0000313" key="2">
    <source>
        <dbReference type="EMBL" id="OZI56185.1"/>
    </source>
</evidence>
<gene>
    <name evidence="2" type="ORF">CAL20_12130</name>
</gene>
<dbReference type="GO" id="GO:0005507">
    <property type="term" value="F:copper ion binding"/>
    <property type="evidence" value="ECO:0007669"/>
    <property type="project" value="InterPro"/>
</dbReference>
<comment type="caution">
    <text evidence="2">The sequence shown here is derived from an EMBL/GenBank/DDBJ whole genome shotgun (WGS) entry which is preliminary data.</text>
</comment>
<accession>A0A261U3J5</accession>
<name>A0A261U3J5_9BORD</name>
<dbReference type="OrthoDB" id="9813965at2"/>
<protein>
    <submittedName>
        <fullName evidence="2">Heavy metal transporter</fullName>
    </submittedName>
</protein>
<dbReference type="RefSeq" id="WP_094821251.1">
    <property type="nucleotide sequence ID" value="NZ_NEVO01000007.1"/>
</dbReference>
<proteinExistence type="predicted"/>
<dbReference type="InterPro" id="IPR000428">
    <property type="entry name" value="Cu-bd"/>
</dbReference>
<dbReference type="EMBL" id="NEVQ01000013">
    <property type="protein sequence ID" value="OZI56185.1"/>
    <property type="molecule type" value="Genomic_DNA"/>
</dbReference>
<dbReference type="Pfam" id="PF00403">
    <property type="entry name" value="HMA"/>
    <property type="match status" value="1"/>
</dbReference>
<keyword evidence="3" id="KW-1185">Reference proteome</keyword>
<dbReference type="PRINTS" id="PR00944">
    <property type="entry name" value="CUEXPORT"/>
</dbReference>
<sequence>MSFQFNVPDMTCGHCVSMITKAVKEAVPGATVATDLSAHRVTVDGAPDVEEVRQAIVDAGYEAQLA</sequence>
<feature type="domain" description="HMA" evidence="1">
    <location>
        <begin position="1"/>
        <end position="64"/>
    </location>
</feature>
<dbReference type="CDD" id="cd00371">
    <property type="entry name" value="HMA"/>
    <property type="match status" value="1"/>
</dbReference>
<reference evidence="2 3" key="1">
    <citation type="submission" date="2017-05" db="EMBL/GenBank/DDBJ databases">
        <title>Complete and WGS of Bordetella genogroups.</title>
        <authorList>
            <person name="Spilker T."/>
            <person name="LiPuma J."/>
        </authorList>
    </citation>
    <scope>NUCLEOTIDE SEQUENCE [LARGE SCALE GENOMIC DNA]</scope>
    <source>
        <strain evidence="2 3">AU9919</strain>
    </source>
</reference>
<dbReference type="InterPro" id="IPR036163">
    <property type="entry name" value="HMA_dom_sf"/>
</dbReference>
<dbReference type="InterPro" id="IPR006121">
    <property type="entry name" value="HMA_dom"/>
</dbReference>
<dbReference type="SUPFAM" id="SSF55008">
    <property type="entry name" value="HMA, heavy metal-associated domain"/>
    <property type="match status" value="1"/>
</dbReference>